<gene>
    <name evidence="1" type="ORF">N310_06524</name>
</gene>
<accession>A0A091PC48</accession>
<dbReference type="AlphaFoldDB" id="A0A091PC48"/>
<keyword evidence="2" id="KW-1185">Reference proteome</keyword>
<feature type="non-terminal residue" evidence="1">
    <location>
        <position position="1"/>
    </location>
</feature>
<sequence length="42" mass="4514">RSGIYRKSAKSVGDESAETAFWKMTSGTGLKTSLPQVVRAPD</sequence>
<dbReference type="Proteomes" id="UP000053537">
    <property type="component" value="Unassembled WGS sequence"/>
</dbReference>
<dbReference type="EMBL" id="KK847865">
    <property type="protein sequence ID" value="KFP89090.1"/>
    <property type="molecule type" value="Genomic_DNA"/>
</dbReference>
<evidence type="ECO:0000313" key="2">
    <source>
        <dbReference type="Proteomes" id="UP000053537"/>
    </source>
</evidence>
<name>A0A091PC48_9PASS</name>
<evidence type="ECO:0000313" key="1">
    <source>
        <dbReference type="EMBL" id="KFP89090.1"/>
    </source>
</evidence>
<feature type="non-terminal residue" evidence="1">
    <location>
        <position position="42"/>
    </location>
</feature>
<proteinExistence type="predicted"/>
<reference evidence="1 2" key="1">
    <citation type="submission" date="2014-04" db="EMBL/GenBank/DDBJ databases">
        <title>Genome evolution of avian class.</title>
        <authorList>
            <person name="Zhang G."/>
            <person name="Li C."/>
        </authorList>
    </citation>
    <scope>NUCLEOTIDE SEQUENCE [LARGE SCALE GENOMIC DNA]</scope>
    <source>
        <strain evidence="1">BGI_N310</strain>
    </source>
</reference>
<organism evidence="1 2">
    <name type="scientific">Acanthisitta chloris</name>
    <name type="common">rifleman</name>
    <dbReference type="NCBI Taxonomy" id="57068"/>
    <lineage>
        <taxon>Eukaryota</taxon>
        <taxon>Metazoa</taxon>
        <taxon>Chordata</taxon>
        <taxon>Craniata</taxon>
        <taxon>Vertebrata</taxon>
        <taxon>Euteleostomi</taxon>
        <taxon>Archelosauria</taxon>
        <taxon>Archosauria</taxon>
        <taxon>Dinosauria</taxon>
        <taxon>Saurischia</taxon>
        <taxon>Theropoda</taxon>
        <taxon>Coelurosauria</taxon>
        <taxon>Aves</taxon>
        <taxon>Neognathae</taxon>
        <taxon>Neoaves</taxon>
        <taxon>Telluraves</taxon>
        <taxon>Australaves</taxon>
        <taxon>Passeriformes</taxon>
        <taxon>Acanthisittidae</taxon>
        <taxon>Acanthisitta</taxon>
    </lineage>
</organism>
<protein>
    <submittedName>
        <fullName evidence="1">Uncharacterized protein</fullName>
    </submittedName>
</protein>